<gene>
    <name evidence="2" type="ORF">NVS88_00265</name>
</gene>
<dbReference type="EMBL" id="JANRHA010000001">
    <property type="protein sequence ID" value="MDG3012991.1"/>
    <property type="molecule type" value="Genomic_DNA"/>
</dbReference>
<evidence type="ECO:0000256" key="1">
    <source>
        <dbReference type="SAM" id="MobiDB-lite"/>
    </source>
</evidence>
<keyword evidence="3" id="KW-1185">Reference proteome</keyword>
<dbReference type="GO" id="GO:0097367">
    <property type="term" value="F:carbohydrate derivative binding"/>
    <property type="evidence" value="ECO:0007669"/>
    <property type="project" value="InterPro"/>
</dbReference>
<protein>
    <submittedName>
        <fullName evidence="2">TobH protein</fullName>
    </submittedName>
</protein>
<name>A0A9X4M227_9ACTN</name>
<feature type="region of interest" description="Disordered" evidence="1">
    <location>
        <begin position="325"/>
        <end position="353"/>
    </location>
</feature>
<proteinExistence type="predicted"/>
<evidence type="ECO:0000313" key="3">
    <source>
        <dbReference type="Proteomes" id="UP001152755"/>
    </source>
</evidence>
<dbReference type="Proteomes" id="UP001152755">
    <property type="component" value="Unassembled WGS sequence"/>
</dbReference>
<organism evidence="2 3">
    <name type="scientific">Speluncibacter jeojiensis</name>
    <dbReference type="NCBI Taxonomy" id="2710754"/>
    <lineage>
        <taxon>Bacteria</taxon>
        <taxon>Bacillati</taxon>
        <taxon>Actinomycetota</taxon>
        <taxon>Actinomycetes</taxon>
        <taxon>Mycobacteriales</taxon>
        <taxon>Speluncibacteraceae</taxon>
        <taxon>Speluncibacter</taxon>
    </lineage>
</organism>
<accession>A0A9X4M227</accession>
<comment type="caution">
    <text evidence="2">The sequence shown here is derived from an EMBL/GenBank/DDBJ whole genome shotgun (WGS) entry which is preliminary data.</text>
</comment>
<feature type="compositionally biased region" description="Basic and acidic residues" evidence="1">
    <location>
        <begin position="326"/>
        <end position="336"/>
    </location>
</feature>
<dbReference type="SUPFAM" id="SSF53697">
    <property type="entry name" value="SIS domain"/>
    <property type="match status" value="1"/>
</dbReference>
<dbReference type="AlphaFoldDB" id="A0A9X4M227"/>
<dbReference type="InterPro" id="IPR046348">
    <property type="entry name" value="SIS_dom_sf"/>
</dbReference>
<reference evidence="2" key="1">
    <citation type="submission" date="2022-08" db="EMBL/GenBank/DDBJ databases">
        <title>Genome analysis of Corynebacteriales strain.</title>
        <authorList>
            <person name="Lee S.D."/>
        </authorList>
    </citation>
    <scope>NUCLEOTIDE SEQUENCE</scope>
    <source>
        <strain evidence="2">D3-21</strain>
    </source>
</reference>
<sequence length="383" mass="38863">MTAPASDIDFDDVEALLAGDTRGALRSAALGGAQVRAVAAAVEEGALARLAGLRPRSVVLVAGHGSSARAAGLVVATLGARLGVPLIHVAQAPSWVGPLDLVVVTGEDAGDPRLVHSVAQAVRHGAEVIVAAPDEGPLRAAGAGRAITVPPRMHVLDINSLMHHLAVMLAALEVVESGTATAPSGFAEFADVLDGEALRNHPRRELFHNPAKSLASRMQGRRVVLAGDSAGARELAGHGAAVLLRVTGTVAAAAELSDVLAAGPALTSGSLFHDPDFDEPGAGARLVRVFALSTSASARAVEMRMAALPDADLVLAGEEPTPAQLHRQEGRGDHGAASRPGVVQAPAAPPAAELDDRAEIEQLAVLATRLEMAAAYLQLVGAG</sequence>
<dbReference type="RefSeq" id="WP_332518868.1">
    <property type="nucleotide sequence ID" value="NZ_JANRHA010000001.1"/>
</dbReference>
<evidence type="ECO:0000313" key="2">
    <source>
        <dbReference type="EMBL" id="MDG3012991.1"/>
    </source>
</evidence>
<dbReference type="GO" id="GO:1901135">
    <property type="term" value="P:carbohydrate derivative metabolic process"/>
    <property type="evidence" value="ECO:0007669"/>
    <property type="project" value="InterPro"/>
</dbReference>